<accession>A0AAV6MZY2</accession>
<feature type="coiled-coil region" evidence="1">
    <location>
        <begin position="111"/>
        <end position="138"/>
    </location>
</feature>
<feature type="domain" description="G protein gamma" evidence="2">
    <location>
        <begin position="114"/>
        <end position="184"/>
    </location>
</feature>
<dbReference type="GO" id="GO:0007186">
    <property type="term" value="P:G protein-coupled receptor signaling pathway"/>
    <property type="evidence" value="ECO:0007669"/>
    <property type="project" value="InterPro"/>
</dbReference>
<evidence type="ECO:0000259" key="2">
    <source>
        <dbReference type="SMART" id="SM01224"/>
    </source>
</evidence>
<keyword evidence="4" id="KW-1185">Reference proteome</keyword>
<comment type="caution">
    <text evidence="3">The sequence shown here is derived from an EMBL/GenBank/DDBJ whole genome shotgun (WGS) entry which is preliminary data.</text>
</comment>
<feature type="non-terminal residue" evidence="3">
    <location>
        <position position="1"/>
    </location>
</feature>
<dbReference type="PANTHER" id="PTHR32378:SF10">
    <property type="entry name" value="GUANINE NUCLEOTIDE-BINDING PROTEIN SUBUNIT GAMMA 3"/>
    <property type="match status" value="1"/>
</dbReference>
<evidence type="ECO:0000313" key="3">
    <source>
        <dbReference type="EMBL" id="KAG6590041.1"/>
    </source>
</evidence>
<gene>
    <name evidence="3" type="primary">GG3</name>
    <name evidence="3" type="ORF">SDJN03_15464</name>
</gene>
<proteinExistence type="predicted"/>
<organism evidence="3 4">
    <name type="scientific">Cucurbita argyrosperma subsp. sororia</name>
    <dbReference type="NCBI Taxonomy" id="37648"/>
    <lineage>
        <taxon>Eukaryota</taxon>
        <taxon>Viridiplantae</taxon>
        <taxon>Streptophyta</taxon>
        <taxon>Embryophyta</taxon>
        <taxon>Tracheophyta</taxon>
        <taxon>Spermatophyta</taxon>
        <taxon>Magnoliopsida</taxon>
        <taxon>eudicotyledons</taxon>
        <taxon>Gunneridae</taxon>
        <taxon>Pentapetalae</taxon>
        <taxon>rosids</taxon>
        <taxon>fabids</taxon>
        <taxon>Cucurbitales</taxon>
        <taxon>Cucurbitaceae</taxon>
        <taxon>Cucurbiteae</taxon>
        <taxon>Cucurbita</taxon>
    </lineage>
</organism>
<evidence type="ECO:0000313" key="4">
    <source>
        <dbReference type="Proteomes" id="UP000685013"/>
    </source>
</evidence>
<dbReference type="EMBL" id="JAGKQH010000010">
    <property type="protein sequence ID" value="KAG6590041.1"/>
    <property type="molecule type" value="Genomic_DNA"/>
</dbReference>
<sequence length="291" mass="32152">MVTQSETPLPHFLFVLIFRQTPSVTVSSKFSEPHNRPGTLLSPSPRSHAHQLFVEMSARDAGSHPKQQPSPLWSGALRSSMAARSVYSSSVSSLPTPSPKSPPDYPDLYGKRREIARIQKLEGEIGFLEDELKSIQSLQPVSISCKEISDFVTANSDPLMPTYRTKHRRYRIWKWLCGLPCFNLSWLCCCSCTGCSVYLEMSRSSDCKPCKFPSCLSCCSMPKSAANANATANAAVSALFQNVPRYLLVASAQSPVATPALYAVAFSSATLFHIVYLDLLHDDEYLNQCTL</sequence>
<dbReference type="InterPro" id="IPR015898">
    <property type="entry name" value="G-protein_gamma-like_dom"/>
</dbReference>
<protein>
    <submittedName>
        <fullName evidence="3">Guanine nucleotide-binding protein subunit gamma 3</fullName>
    </submittedName>
</protein>
<name>A0AAV6MZY2_9ROSI</name>
<dbReference type="SMART" id="SM01224">
    <property type="entry name" value="G_gamma"/>
    <property type="match status" value="1"/>
</dbReference>
<dbReference type="InterPro" id="IPR055305">
    <property type="entry name" value="GG3-like"/>
</dbReference>
<dbReference type="PANTHER" id="PTHR32378">
    <property type="entry name" value="GUANINE NUCLEOTIDE-BINDING PROTEIN SUBUNIT GAMMA 3"/>
    <property type="match status" value="1"/>
</dbReference>
<keyword evidence="1" id="KW-0175">Coiled coil</keyword>
<reference evidence="3 4" key="1">
    <citation type="journal article" date="2021" name="Hortic Res">
        <title>The domestication of Cucurbita argyrosperma as revealed by the genome of its wild relative.</title>
        <authorList>
            <person name="Barrera-Redondo J."/>
            <person name="Sanchez-de la Vega G."/>
            <person name="Aguirre-Liguori J.A."/>
            <person name="Castellanos-Morales G."/>
            <person name="Gutierrez-Guerrero Y.T."/>
            <person name="Aguirre-Dugua X."/>
            <person name="Aguirre-Planter E."/>
            <person name="Tenaillon M.I."/>
            <person name="Lira-Saade R."/>
            <person name="Eguiarte L.E."/>
        </authorList>
    </citation>
    <scope>NUCLEOTIDE SEQUENCE [LARGE SCALE GENOMIC DNA]</scope>
    <source>
        <strain evidence="3">JBR-2021</strain>
    </source>
</reference>
<dbReference type="Pfam" id="PF00631">
    <property type="entry name" value="G-gamma"/>
    <property type="match status" value="1"/>
</dbReference>
<evidence type="ECO:0000256" key="1">
    <source>
        <dbReference type="SAM" id="Coils"/>
    </source>
</evidence>
<dbReference type="AlphaFoldDB" id="A0AAV6MZY2"/>
<dbReference type="Proteomes" id="UP000685013">
    <property type="component" value="Chromosome 10"/>
</dbReference>